<accession>A0A164M8B2</accession>
<proteinExistence type="predicted"/>
<name>A0A164M8B2_9CRUS</name>
<organism evidence="1 2">
    <name type="scientific">Daphnia magna</name>
    <dbReference type="NCBI Taxonomy" id="35525"/>
    <lineage>
        <taxon>Eukaryota</taxon>
        <taxon>Metazoa</taxon>
        <taxon>Ecdysozoa</taxon>
        <taxon>Arthropoda</taxon>
        <taxon>Crustacea</taxon>
        <taxon>Branchiopoda</taxon>
        <taxon>Diplostraca</taxon>
        <taxon>Cladocera</taxon>
        <taxon>Anomopoda</taxon>
        <taxon>Daphniidae</taxon>
        <taxon>Daphnia</taxon>
    </lineage>
</organism>
<comment type="caution">
    <text evidence="1">The sequence shown here is derived from an EMBL/GenBank/DDBJ whole genome shotgun (WGS) entry which is preliminary data.</text>
</comment>
<dbReference type="AlphaFoldDB" id="A0A164M8B2"/>
<dbReference type="Proteomes" id="UP000076858">
    <property type="component" value="Unassembled WGS sequence"/>
</dbReference>
<dbReference type="EMBL" id="LRGB01003056">
    <property type="protein sequence ID" value="KZS04827.1"/>
    <property type="molecule type" value="Genomic_DNA"/>
</dbReference>
<evidence type="ECO:0000313" key="2">
    <source>
        <dbReference type="Proteomes" id="UP000076858"/>
    </source>
</evidence>
<evidence type="ECO:0000313" key="1">
    <source>
        <dbReference type="EMBL" id="KZS04827.1"/>
    </source>
</evidence>
<protein>
    <submittedName>
        <fullName evidence="1">Uncharacterized protein</fullName>
    </submittedName>
</protein>
<keyword evidence="2" id="KW-1185">Reference proteome</keyword>
<gene>
    <name evidence="1" type="ORF">APZ42_032198</name>
</gene>
<sequence length="81" mass="9184">MGRPNSVRLSFFFMFRVDLKDWTAFTKTLLVSVSVFCLFHFGNGLQKGGVHRHRAKSIISTLASHFSSWARPDWLDPVGLG</sequence>
<reference evidence="1 2" key="1">
    <citation type="submission" date="2016-03" db="EMBL/GenBank/DDBJ databases">
        <title>EvidentialGene: Evidence-directed Construction of Genes on Genomes.</title>
        <authorList>
            <person name="Gilbert D.G."/>
            <person name="Choi J.-H."/>
            <person name="Mockaitis K."/>
            <person name="Colbourne J."/>
            <person name="Pfrender M."/>
        </authorList>
    </citation>
    <scope>NUCLEOTIDE SEQUENCE [LARGE SCALE GENOMIC DNA]</scope>
    <source>
        <strain evidence="1 2">Xinb3</strain>
        <tissue evidence="1">Complete organism</tissue>
    </source>
</reference>